<dbReference type="OrthoDB" id="460413at2"/>
<evidence type="ECO:0000313" key="2">
    <source>
        <dbReference type="Proteomes" id="UP000268857"/>
    </source>
</evidence>
<dbReference type="AlphaFoldDB" id="A0A433NHF5"/>
<evidence type="ECO:0008006" key="3">
    <source>
        <dbReference type="Google" id="ProtNLM"/>
    </source>
</evidence>
<dbReference type="Proteomes" id="UP000268857">
    <property type="component" value="Unassembled WGS sequence"/>
</dbReference>
<comment type="caution">
    <text evidence="1">The sequence shown here is derived from an EMBL/GenBank/DDBJ whole genome shotgun (WGS) entry which is preliminary data.</text>
</comment>
<sequence>MKAVKKFLKQQFHRALLKVFRRLGNRNNYYLIRGNIEQANRYTNPILNKPESWFVDFGECWFYSLDTVRYGTLELLSREIYEHEIEGSVAEVGVFQGIFASAINNYFPDRKLYLFDTFEGFDERDVQIDRQMGYGTQSYHDFSNTTIDLVLSRMSHQEKAIVKKGWFPESASGCEDEKFCFVSLDADLYQPIYAGLCWFYPKLAHGGYIMVNDYNIDNYPGAKKAVREFAKNNSISYIALPDMGGSVVIGKPLL</sequence>
<dbReference type="RefSeq" id="WP_016875237.1">
    <property type="nucleotide sequence ID" value="NZ_AJLN01000104.1"/>
</dbReference>
<dbReference type="PANTHER" id="PTHR40036:SF1">
    <property type="entry name" value="MACROCIN O-METHYLTRANSFERASE"/>
    <property type="match status" value="1"/>
</dbReference>
<protein>
    <recommendedName>
        <fullName evidence="3">Methyltransferase</fullName>
    </recommendedName>
</protein>
<proteinExistence type="predicted"/>
<gene>
    <name evidence="1" type="ORF">PCC6912_26890</name>
</gene>
<dbReference type="PANTHER" id="PTHR40036">
    <property type="entry name" value="MACROCIN O-METHYLTRANSFERASE"/>
    <property type="match status" value="1"/>
</dbReference>
<accession>A0A433NHF5</accession>
<reference evidence="1 2" key="1">
    <citation type="journal article" date="2019" name="Genome Biol. Evol.">
        <title>Day and night: Metabolic profiles and evolutionary relationships of six axenic non-marine cyanobacteria.</title>
        <authorList>
            <person name="Will S.E."/>
            <person name="Henke P."/>
            <person name="Boedeker C."/>
            <person name="Huang S."/>
            <person name="Brinkmann H."/>
            <person name="Rohde M."/>
            <person name="Jarek M."/>
            <person name="Friedl T."/>
            <person name="Seufert S."/>
            <person name="Schumacher M."/>
            <person name="Overmann J."/>
            <person name="Neumann-Schaal M."/>
            <person name="Petersen J."/>
        </authorList>
    </citation>
    <scope>NUCLEOTIDE SEQUENCE [LARGE SCALE GENOMIC DNA]</scope>
    <source>
        <strain evidence="1 2">PCC 6912</strain>
    </source>
</reference>
<dbReference type="SUPFAM" id="SSF53335">
    <property type="entry name" value="S-adenosyl-L-methionine-dependent methyltransferases"/>
    <property type="match status" value="1"/>
</dbReference>
<name>A0A433NHF5_CHLFR</name>
<dbReference type="EMBL" id="RSCJ01000009">
    <property type="protein sequence ID" value="RUR81820.1"/>
    <property type="molecule type" value="Genomic_DNA"/>
</dbReference>
<evidence type="ECO:0000313" key="1">
    <source>
        <dbReference type="EMBL" id="RUR81820.1"/>
    </source>
</evidence>
<dbReference type="Gene3D" id="3.40.50.150">
    <property type="entry name" value="Vaccinia Virus protein VP39"/>
    <property type="match status" value="1"/>
</dbReference>
<dbReference type="STRING" id="211165.GCA_000317285_04204"/>
<dbReference type="InterPro" id="IPR029063">
    <property type="entry name" value="SAM-dependent_MTases_sf"/>
</dbReference>
<dbReference type="Pfam" id="PF05711">
    <property type="entry name" value="TylF"/>
    <property type="match status" value="1"/>
</dbReference>
<dbReference type="InterPro" id="IPR008884">
    <property type="entry name" value="TylF_MeTrfase"/>
</dbReference>
<keyword evidence="2" id="KW-1185">Reference proteome</keyword>
<organism evidence="1 2">
    <name type="scientific">Chlorogloeopsis fritschii PCC 6912</name>
    <dbReference type="NCBI Taxonomy" id="211165"/>
    <lineage>
        <taxon>Bacteria</taxon>
        <taxon>Bacillati</taxon>
        <taxon>Cyanobacteriota</taxon>
        <taxon>Cyanophyceae</taxon>
        <taxon>Nostocales</taxon>
        <taxon>Chlorogloeopsidaceae</taxon>
        <taxon>Chlorogloeopsis</taxon>
    </lineage>
</organism>